<dbReference type="Gene3D" id="3.40.30.10">
    <property type="entry name" value="Glutaredoxin"/>
    <property type="match status" value="1"/>
</dbReference>
<gene>
    <name evidence="6 8" type="primary">tpx</name>
    <name evidence="8" type="ORF">K8V35_06300</name>
    <name evidence="9" type="ORF">SAMN05192557_0631</name>
</gene>
<dbReference type="RefSeq" id="WP_091473796.1">
    <property type="nucleotide sequence ID" value="NZ_FOIT01000001.1"/>
</dbReference>
<reference evidence="8" key="2">
    <citation type="journal article" date="2021" name="PeerJ">
        <title>Extensive microbial diversity within the chicken gut microbiome revealed by metagenomics and culture.</title>
        <authorList>
            <person name="Gilroy R."/>
            <person name="Ravi A."/>
            <person name="Getino M."/>
            <person name="Pursley I."/>
            <person name="Horton D.L."/>
            <person name="Alikhan N.F."/>
            <person name="Baker D."/>
            <person name="Gharbi K."/>
            <person name="Hall N."/>
            <person name="Watson M."/>
            <person name="Adriaenssens E.M."/>
            <person name="Foster-Nyarko E."/>
            <person name="Jarju S."/>
            <person name="Secka A."/>
            <person name="Antonio M."/>
            <person name="Oren A."/>
            <person name="Chaudhuri R.R."/>
            <person name="La Ragione R."/>
            <person name="Hildebrand F."/>
            <person name="Pallen M.J."/>
        </authorList>
    </citation>
    <scope>NUCLEOTIDE SEQUENCE</scope>
    <source>
        <strain evidence="8">6019</strain>
    </source>
</reference>
<dbReference type="Proteomes" id="UP000763505">
    <property type="component" value="Unassembled WGS sequence"/>
</dbReference>
<dbReference type="EMBL" id="FOIT01000001">
    <property type="protein sequence ID" value="SEV87147.1"/>
    <property type="molecule type" value="Genomic_DNA"/>
</dbReference>
<dbReference type="NCBIfam" id="NF001808">
    <property type="entry name" value="PRK00522.1"/>
    <property type="match status" value="1"/>
</dbReference>
<reference evidence="9 10" key="1">
    <citation type="submission" date="2016-10" db="EMBL/GenBank/DDBJ databases">
        <authorList>
            <person name="Varghese N."/>
            <person name="Submissions S."/>
        </authorList>
    </citation>
    <scope>NUCLEOTIDE SEQUENCE [LARGE SCALE GENOMIC DNA]</scope>
    <source>
        <strain evidence="9 10">IBRC-M10081</strain>
    </source>
</reference>
<dbReference type="InterPro" id="IPR036249">
    <property type="entry name" value="Thioredoxin-like_sf"/>
</dbReference>
<dbReference type="GO" id="GO:0008379">
    <property type="term" value="F:thioredoxin peroxidase activity"/>
    <property type="evidence" value="ECO:0007669"/>
    <property type="project" value="UniProtKB-UniRule"/>
</dbReference>
<dbReference type="HAMAP" id="MF_00269">
    <property type="entry name" value="Tpx"/>
    <property type="match status" value="1"/>
</dbReference>
<sequence>MTEITFKGNPIKLEGTALSVGDKAPEFTAVANDLSEVSSNDYAGKKRLISVVPSLDTGVCSTQTKKFNEAAGENNVTVLTVSNDLPFAQKRWCGAEGVDNVVTLSDHKLLDFANKYGVLMPNLRLLARSVFVIDENDTVQYIEYVSEGTNEPDYEKALDVLNGL</sequence>
<comment type="subunit">
    <text evidence="6">Homodimer.</text>
</comment>
<evidence type="ECO:0000256" key="1">
    <source>
        <dbReference type="ARBA" id="ARBA00022559"/>
    </source>
</evidence>
<organism evidence="9 10">
    <name type="scientific">Aliicoccus persicus</name>
    <dbReference type="NCBI Taxonomy" id="930138"/>
    <lineage>
        <taxon>Bacteria</taxon>
        <taxon>Bacillati</taxon>
        <taxon>Bacillota</taxon>
        <taxon>Bacilli</taxon>
        <taxon>Bacillales</taxon>
        <taxon>Staphylococcaceae</taxon>
        <taxon>Aliicoccus</taxon>
    </lineage>
</organism>
<accession>A0A662Z3P5</accession>
<comment type="caution">
    <text evidence="6">Lacks conserved residue(s) required for the propagation of feature annotation.</text>
</comment>
<keyword evidence="10" id="KW-1185">Reference proteome</keyword>
<dbReference type="EMBL" id="DYYI01000071">
    <property type="protein sequence ID" value="HJE19945.1"/>
    <property type="molecule type" value="Genomic_DNA"/>
</dbReference>
<name>A0A662Z3P5_9STAP</name>
<dbReference type="Proteomes" id="UP000243605">
    <property type="component" value="Unassembled WGS sequence"/>
</dbReference>
<evidence type="ECO:0000313" key="9">
    <source>
        <dbReference type="EMBL" id="SEV87147.1"/>
    </source>
</evidence>
<feature type="domain" description="Thioredoxin" evidence="7">
    <location>
        <begin position="18"/>
        <end position="163"/>
    </location>
</feature>
<keyword evidence="3 6" id="KW-0560">Oxidoreductase</keyword>
<evidence type="ECO:0000256" key="5">
    <source>
        <dbReference type="ARBA" id="ARBA00023284"/>
    </source>
</evidence>
<comment type="similarity">
    <text evidence="6">Belongs to the peroxiredoxin family. Tpx subfamily.</text>
</comment>
<dbReference type="InterPro" id="IPR013740">
    <property type="entry name" value="Redoxin"/>
</dbReference>
<evidence type="ECO:0000256" key="3">
    <source>
        <dbReference type="ARBA" id="ARBA00023002"/>
    </source>
</evidence>
<dbReference type="InterPro" id="IPR018219">
    <property type="entry name" value="Tpx_CS"/>
</dbReference>
<keyword evidence="2 6" id="KW-0049">Antioxidant</keyword>
<feature type="active site" description="Cysteine sulfenic acid (-SOH) intermediate" evidence="6">
    <location>
        <position position="60"/>
    </location>
</feature>
<keyword evidence="1 6" id="KW-0575">Peroxidase</keyword>
<dbReference type="Pfam" id="PF08534">
    <property type="entry name" value="Redoxin"/>
    <property type="match status" value="1"/>
</dbReference>
<evidence type="ECO:0000259" key="7">
    <source>
        <dbReference type="PROSITE" id="PS51352"/>
    </source>
</evidence>
<dbReference type="InterPro" id="IPR050455">
    <property type="entry name" value="Tpx_Peroxidase_subfamily"/>
</dbReference>
<dbReference type="PROSITE" id="PS51352">
    <property type="entry name" value="THIOREDOXIN_2"/>
    <property type="match status" value="1"/>
</dbReference>
<protein>
    <recommendedName>
        <fullName evidence="6">Thiol peroxidase</fullName>
        <shortName evidence="6">Tpx</shortName>
        <ecNumber evidence="6">1.11.1.24</ecNumber>
    </recommendedName>
    <alternativeName>
        <fullName evidence="6">Peroxiredoxin tpx</fullName>
        <shortName evidence="6">Prx</shortName>
    </alternativeName>
    <alternativeName>
        <fullName evidence="6">Thioredoxin peroxidase</fullName>
    </alternativeName>
    <alternativeName>
        <fullName evidence="6">Thioredoxin-dependent peroxiredoxin</fullName>
    </alternativeName>
</protein>
<comment type="function">
    <text evidence="6">Thiol-specific peroxidase that catalyzes the reduction of hydrogen peroxide and organic hydroperoxides to water and alcohols, respectively. Plays a role in cell protection against oxidative stress by detoxifying peroxides.</text>
</comment>
<evidence type="ECO:0000256" key="6">
    <source>
        <dbReference type="HAMAP-Rule" id="MF_00269"/>
    </source>
</evidence>
<evidence type="ECO:0000313" key="8">
    <source>
        <dbReference type="EMBL" id="HJE19945.1"/>
    </source>
</evidence>
<dbReference type="AlphaFoldDB" id="A0A662Z3P5"/>
<dbReference type="CDD" id="cd03014">
    <property type="entry name" value="PRX_Atyp2cys"/>
    <property type="match status" value="1"/>
</dbReference>
<reference evidence="8" key="3">
    <citation type="submission" date="2021-09" db="EMBL/GenBank/DDBJ databases">
        <authorList>
            <person name="Gilroy R."/>
        </authorList>
    </citation>
    <scope>NUCLEOTIDE SEQUENCE</scope>
    <source>
        <strain evidence="8">6019</strain>
    </source>
</reference>
<dbReference type="OrthoDB" id="9781543at2"/>
<dbReference type="InterPro" id="IPR013766">
    <property type="entry name" value="Thioredoxin_domain"/>
</dbReference>
<dbReference type="SUPFAM" id="SSF52833">
    <property type="entry name" value="Thioredoxin-like"/>
    <property type="match status" value="1"/>
</dbReference>
<keyword evidence="5 6" id="KW-0676">Redox-active center</keyword>
<evidence type="ECO:0000256" key="2">
    <source>
        <dbReference type="ARBA" id="ARBA00022862"/>
    </source>
</evidence>
<keyword evidence="4" id="KW-1015">Disulfide bond</keyword>
<evidence type="ECO:0000313" key="10">
    <source>
        <dbReference type="Proteomes" id="UP000243605"/>
    </source>
</evidence>
<comment type="catalytic activity">
    <reaction evidence="6">
        <text>a hydroperoxide + [thioredoxin]-dithiol = an alcohol + [thioredoxin]-disulfide + H2O</text>
        <dbReference type="Rhea" id="RHEA:62620"/>
        <dbReference type="Rhea" id="RHEA-COMP:10698"/>
        <dbReference type="Rhea" id="RHEA-COMP:10700"/>
        <dbReference type="ChEBI" id="CHEBI:15377"/>
        <dbReference type="ChEBI" id="CHEBI:29950"/>
        <dbReference type="ChEBI" id="CHEBI:30879"/>
        <dbReference type="ChEBI" id="CHEBI:35924"/>
        <dbReference type="ChEBI" id="CHEBI:50058"/>
        <dbReference type="EC" id="1.11.1.24"/>
    </reaction>
</comment>
<dbReference type="EC" id="1.11.1.24" evidence="6"/>
<dbReference type="InterPro" id="IPR002065">
    <property type="entry name" value="TPX"/>
</dbReference>
<proteinExistence type="inferred from homology"/>
<dbReference type="PANTHER" id="PTHR43110:SF1">
    <property type="entry name" value="THIOL PEROXIDASE"/>
    <property type="match status" value="1"/>
</dbReference>
<evidence type="ECO:0000256" key="4">
    <source>
        <dbReference type="ARBA" id="ARBA00023157"/>
    </source>
</evidence>
<dbReference type="PROSITE" id="PS01265">
    <property type="entry name" value="TPX"/>
    <property type="match status" value="1"/>
</dbReference>
<dbReference type="PANTHER" id="PTHR43110">
    <property type="entry name" value="THIOL PEROXIDASE"/>
    <property type="match status" value="1"/>
</dbReference>